<name>A0A6V8MFR5_9BACT</name>
<dbReference type="Gene3D" id="3.40.630.10">
    <property type="entry name" value="Zn peptidases"/>
    <property type="match status" value="1"/>
</dbReference>
<protein>
    <submittedName>
        <fullName evidence="3">Peptidase M28</fullName>
    </submittedName>
</protein>
<evidence type="ECO:0000313" key="4">
    <source>
        <dbReference type="Proteomes" id="UP000556026"/>
    </source>
</evidence>
<dbReference type="SUPFAM" id="SSF53187">
    <property type="entry name" value="Zn-dependent exopeptidases"/>
    <property type="match status" value="1"/>
</dbReference>
<dbReference type="Pfam" id="PF04389">
    <property type="entry name" value="Peptidase_M28"/>
    <property type="match status" value="1"/>
</dbReference>
<reference evidence="4" key="1">
    <citation type="submission" date="2020-06" db="EMBL/GenBank/DDBJ databases">
        <title>Draft genomic sequence of Geomonas sp. Red330.</title>
        <authorList>
            <person name="Itoh H."/>
            <person name="Zhenxing X."/>
            <person name="Ushijima N."/>
            <person name="Masuda Y."/>
            <person name="Shiratori Y."/>
            <person name="Senoo K."/>
        </authorList>
    </citation>
    <scope>NUCLEOTIDE SEQUENCE [LARGE SCALE GENOMIC DNA]</scope>
    <source>
        <strain evidence="4">Red330</strain>
    </source>
</reference>
<dbReference type="PANTHER" id="PTHR12147:SF26">
    <property type="entry name" value="PEPTIDASE M28 DOMAIN-CONTAINING PROTEIN"/>
    <property type="match status" value="1"/>
</dbReference>
<proteinExistence type="predicted"/>
<dbReference type="InterPro" id="IPR045175">
    <property type="entry name" value="M28_fam"/>
</dbReference>
<dbReference type="GO" id="GO:0008235">
    <property type="term" value="F:metalloexopeptidase activity"/>
    <property type="evidence" value="ECO:0007669"/>
    <property type="project" value="InterPro"/>
</dbReference>
<dbReference type="PANTHER" id="PTHR12147">
    <property type="entry name" value="METALLOPEPTIDASE M28 FAMILY MEMBER"/>
    <property type="match status" value="1"/>
</dbReference>
<dbReference type="InterPro" id="IPR007484">
    <property type="entry name" value="Peptidase_M28"/>
</dbReference>
<dbReference type="InterPro" id="IPR001261">
    <property type="entry name" value="ArgE/DapE_CS"/>
</dbReference>
<sequence length="301" mass="32403">MRQEILAPAGWGERIGKHIEALEGVRHPLAAPEALEQAADFAARELAVLGYQVKEQLFPAHDRMFRNIVATLPGTGRPEERVLVVAHYDTVANSPGADDNASGTAGLLEMARRLAGLSFERTLQFIAVCLEENQTTGDHGTGLLGSKALAELAAREGWQIEGVLVLESIGFAGPDLVQQAPPGLPAKVPEVGDFIAVVANERSRELSGVYLAAAQAPGIELPCLHLVVPGNGEMFRDTRRSDHAPFWDHGYPALMLTDTTNFRSPHYHEPSDTLATLNLDFAARVCRAATAAVLDLARLKP</sequence>
<comment type="caution">
    <text evidence="3">The sequence shown here is derived from an EMBL/GenBank/DDBJ whole genome shotgun (WGS) entry which is preliminary data.</text>
</comment>
<feature type="domain" description="Peptidase M28" evidence="2">
    <location>
        <begin position="67"/>
        <end position="290"/>
    </location>
</feature>
<evidence type="ECO:0000259" key="2">
    <source>
        <dbReference type="Pfam" id="PF04389"/>
    </source>
</evidence>
<dbReference type="PROSITE" id="PS00758">
    <property type="entry name" value="ARGE_DAPE_CPG2_1"/>
    <property type="match status" value="1"/>
</dbReference>
<dbReference type="GO" id="GO:0006508">
    <property type="term" value="P:proteolysis"/>
    <property type="evidence" value="ECO:0007669"/>
    <property type="project" value="InterPro"/>
</dbReference>
<dbReference type="Proteomes" id="UP000556026">
    <property type="component" value="Unassembled WGS sequence"/>
</dbReference>
<keyword evidence="1" id="KW-0378">Hydrolase</keyword>
<dbReference type="EMBL" id="BLXX01000002">
    <property type="protein sequence ID" value="GFO58826.1"/>
    <property type="molecule type" value="Genomic_DNA"/>
</dbReference>
<accession>A0A6V8MFR5</accession>
<keyword evidence="4" id="KW-1185">Reference proteome</keyword>
<gene>
    <name evidence="3" type="ORF">GMST_11510</name>
</gene>
<dbReference type="AlphaFoldDB" id="A0A6V8MFR5"/>
<dbReference type="RefSeq" id="WP_183353671.1">
    <property type="nucleotide sequence ID" value="NZ_BLXX01000002.1"/>
</dbReference>
<evidence type="ECO:0000256" key="1">
    <source>
        <dbReference type="ARBA" id="ARBA00022801"/>
    </source>
</evidence>
<organism evidence="3 4">
    <name type="scientific">Geomonas silvestris</name>
    <dbReference type="NCBI Taxonomy" id="2740184"/>
    <lineage>
        <taxon>Bacteria</taxon>
        <taxon>Pseudomonadati</taxon>
        <taxon>Thermodesulfobacteriota</taxon>
        <taxon>Desulfuromonadia</taxon>
        <taxon>Geobacterales</taxon>
        <taxon>Geobacteraceae</taxon>
        <taxon>Geomonas</taxon>
    </lineage>
</organism>
<evidence type="ECO:0000313" key="3">
    <source>
        <dbReference type="EMBL" id="GFO58826.1"/>
    </source>
</evidence>